<feature type="compositionally biased region" description="Basic and acidic residues" evidence="2">
    <location>
        <begin position="149"/>
        <end position="164"/>
    </location>
</feature>
<sequence length="601" mass="65675">MGYRHNGLLAVLLVTRSRPGPKLVFCYPLSSAAPDLVSRDQSSDYEDDGSNSDAGLSGQSDAITERSAAIAPKRGNPDHREDDDFVRQLGLGAGRSNDASARGPRHGLLLDLNSESLERVLAPGRWSDGKKFEIAVNGVTFVGHPVFVKNDRQPAKGPEREQRPRSPSADGQRVGNEAIGDVPAENESMEGSSNTPAILGSLDSTVSGDASLGTSATSSSSHGVFATERLDMFHVVFAVGSSGAKGAKVNANQIHEHVAKPLSTALEYLEIQDNYVSRESKKLLLSSQAEHRNHSSEAVYAKSELATALRDSFVSLRQNEVASVSLDHTALMLLIPESNTLSMLSEKDMFASAILLLDDRSSMLSSLSSDPSSPLSSLILASKPTKALSKIAASLTMSTTDILEMVRHLLHYRKARLIVPLHAGNVYTASPDLPLHRLEGLCVEWTHRFASLPGLLSLLPALGKSYTKWGEMAEDRSERDIWMEGLAWLIRKDVLVLVKTVGWARLPKQEHGEENQESEWTLITDPAHLSEAEEHRVDLMIEELGKTDVELGNRLPEILRLLDGEHALERFPACLGVKRAKFQTWMTVLKDRGWLRTAQVV</sequence>
<dbReference type="PANTHER" id="PTHR13153">
    <property type="entry name" value="CGTHBA PROTEIN -14 GENE PROTEIN"/>
    <property type="match status" value="1"/>
</dbReference>
<dbReference type="GO" id="GO:0005774">
    <property type="term" value="C:vacuolar membrane"/>
    <property type="evidence" value="ECO:0007669"/>
    <property type="project" value="UniProtKB-SubCell"/>
</dbReference>
<feature type="region of interest" description="Disordered" evidence="2">
    <location>
        <begin position="38"/>
        <end position="61"/>
    </location>
</feature>
<gene>
    <name evidence="3" type="ORF">B0A48_02748</name>
</gene>
<comment type="subcellular location">
    <subcellularLocation>
        <location evidence="1">Vacuole membrane</location>
        <topology evidence="1">Peripheral membrane protein</topology>
    </subcellularLocation>
</comment>
<dbReference type="GO" id="GO:1904262">
    <property type="term" value="P:negative regulation of TORC1 signaling"/>
    <property type="evidence" value="ECO:0007669"/>
    <property type="project" value="TreeGrafter"/>
</dbReference>
<dbReference type="Pfam" id="PF03666">
    <property type="entry name" value="NPR3"/>
    <property type="match status" value="2"/>
</dbReference>
<comment type="caution">
    <text evidence="3">The sequence shown here is derived from an EMBL/GenBank/DDBJ whole genome shotgun (WGS) entry which is preliminary data.</text>
</comment>
<dbReference type="OrthoDB" id="434783at2759"/>
<dbReference type="STRING" id="1507870.A0A1V8TL56"/>
<comment type="similarity">
    <text evidence="1">Belongs to the NPR3 family.</text>
</comment>
<proteinExistence type="inferred from homology"/>
<dbReference type="AlphaFoldDB" id="A0A1V8TL56"/>
<dbReference type="GO" id="GO:0034198">
    <property type="term" value="P:cellular response to amino acid starvation"/>
    <property type="evidence" value="ECO:0007669"/>
    <property type="project" value="TreeGrafter"/>
</dbReference>
<dbReference type="GO" id="GO:1990130">
    <property type="term" value="C:GATOR1 complex"/>
    <property type="evidence" value="ECO:0007669"/>
    <property type="project" value="TreeGrafter"/>
</dbReference>
<dbReference type="InParanoid" id="A0A1V8TL56"/>
<dbReference type="EMBL" id="NAJO01000005">
    <property type="protein sequence ID" value="OQO12109.1"/>
    <property type="molecule type" value="Genomic_DNA"/>
</dbReference>
<organism evidence="3 4">
    <name type="scientific">Cryoendolithus antarcticus</name>
    <dbReference type="NCBI Taxonomy" id="1507870"/>
    <lineage>
        <taxon>Eukaryota</taxon>
        <taxon>Fungi</taxon>
        <taxon>Dikarya</taxon>
        <taxon>Ascomycota</taxon>
        <taxon>Pezizomycotina</taxon>
        <taxon>Dothideomycetes</taxon>
        <taxon>Dothideomycetidae</taxon>
        <taxon>Cladosporiales</taxon>
        <taxon>Cladosporiaceae</taxon>
        <taxon>Cryoendolithus</taxon>
    </lineage>
</organism>
<dbReference type="GO" id="GO:0051321">
    <property type="term" value="P:meiotic cell cycle"/>
    <property type="evidence" value="ECO:0007669"/>
    <property type="project" value="UniProtKB-UniRule"/>
</dbReference>
<dbReference type="PANTHER" id="PTHR13153:SF5">
    <property type="entry name" value="GATOR COMPLEX PROTEIN NPRL3"/>
    <property type="match status" value="1"/>
</dbReference>
<keyword evidence="1" id="KW-0469">Meiosis</keyword>
<evidence type="ECO:0000256" key="1">
    <source>
        <dbReference type="RuleBase" id="RU368069"/>
    </source>
</evidence>
<dbReference type="GO" id="GO:0038202">
    <property type="term" value="P:TORC1 signaling"/>
    <property type="evidence" value="ECO:0007669"/>
    <property type="project" value="TreeGrafter"/>
</dbReference>
<evidence type="ECO:0000313" key="4">
    <source>
        <dbReference type="Proteomes" id="UP000192596"/>
    </source>
</evidence>
<feature type="compositionally biased region" description="Polar residues" evidence="2">
    <location>
        <begin position="189"/>
        <end position="202"/>
    </location>
</feature>
<accession>A0A1V8TL56</accession>
<reference evidence="4" key="1">
    <citation type="submission" date="2017-03" db="EMBL/GenBank/DDBJ databases">
        <title>Genomes of endolithic fungi from Antarctica.</title>
        <authorList>
            <person name="Coleine C."/>
            <person name="Masonjones S."/>
            <person name="Stajich J.E."/>
        </authorList>
    </citation>
    <scope>NUCLEOTIDE SEQUENCE [LARGE SCALE GENOMIC DNA]</scope>
    <source>
        <strain evidence="4">CCFEE 5527</strain>
    </source>
</reference>
<comment type="function">
    <text evidence="1">Mediates inactivation of the TORC1 complex in response to amino acid starvation. Required for meiotic nuclear division.</text>
</comment>
<dbReference type="Proteomes" id="UP000192596">
    <property type="component" value="Unassembled WGS sequence"/>
</dbReference>
<keyword evidence="4" id="KW-1185">Reference proteome</keyword>
<feature type="compositionally biased region" description="Polar residues" evidence="2">
    <location>
        <begin position="51"/>
        <end position="61"/>
    </location>
</feature>
<protein>
    <recommendedName>
        <fullName evidence="1">Nitrogen permease regulator 3</fullName>
    </recommendedName>
    <alternativeName>
        <fullName evidence="1">Required for meiotic nuclear division protein 11</fullName>
    </alternativeName>
</protein>
<evidence type="ECO:0000313" key="3">
    <source>
        <dbReference type="EMBL" id="OQO12109.1"/>
    </source>
</evidence>
<evidence type="ECO:0000256" key="2">
    <source>
        <dbReference type="SAM" id="MobiDB-lite"/>
    </source>
</evidence>
<feature type="region of interest" description="Disordered" evidence="2">
    <location>
        <begin position="147"/>
        <end position="202"/>
    </location>
</feature>
<name>A0A1V8TL56_9PEZI</name>
<keyword evidence="1" id="KW-0732">Signal</keyword>
<dbReference type="InterPro" id="IPR005365">
    <property type="entry name" value="Npr3"/>
</dbReference>
<dbReference type="GO" id="GO:0010508">
    <property type="term" value="P:positive regulation of autophagy"/>
    <property type="evidence" value="ECO:0007669"/>
    <property type="project" value="TreeGrafter"/>
</dbReference>